<keyword evidence="11" id="KW-0511">Multifunctional enzyme</keyword>
<dbReference type="EC" id="2.7.7.49" evidence="1"/>
<dbReference type="Gene3D" id="1.10.340.70">
    <property type="match status" value="3"/>
</dbReference>
<dbReference type="EMBL" id="KL367566">
    <property type="protein sequence ID" value="KFD63786.1"/>
    <property type="molecule type" value="Genomic_DNA"/>
</dbReference>
<feature type="domain" description="CCHC-type" evidence="14">
    <location>
        <begin position="1656"/>
        <end position="1671"/>
    </location>
</feature>
<feature type="non-terminal residue" evidence="17">
    <location>
        <position position="1"/>
    </location>
</feature>
<dbReference type="PROSITE" id="PS50158">
    <property type="entry name" value="ZF_CCHC"/>
    <property type="match status" value="1"/>
</dbReference>
<keyword evidence="12" id="KW-0863">Zinc-finger</keyword>
<keyword evidence="6" id="KW-0064">Aspartyl protease</keyword>
<dbReference type="InterPro" id="IPR036397">
    <property type="entry name" value="RNaseH_sf"/>
</dbReference>
<dbReference type="InterPro" id="IPR041588">
    <property type="entry name" value="Integrase_H2C2"/>
</dbReference>
<feature type="region of interest" description="Disordered" evidence="13">
    <location>
        <begin position="1663"/>
        <end position="1690"/>
    </location>
</feature>
<dbReference type="InterPro" id="IPR041577">
    <property type="entry name" value="RT_RNaseH_2"/>
</dbReference>
<keyword evidence="10" id="KW-0238">DNA-binding</keyword>
<dbReference type="PANTHER" id="PTHR37984:SF5">
    <property type="entry name" value="PROTEIN NYNRIN-LIKE"/>
    <property type="match status" value="1"/>
</dbReference>
<keyword evidence="7" id="KW-0255">Endonuclease</keyword>
<dbReference type="InterPro" id="IPR043502">
    <property type="entry name" value="DNA/RNA_pol_sf"/>
</dbReference>
<dbReference type="InterPro" id="IPR000477">
    <property type="entry name" value="RT_dom"/>
</dbReference>
<dbReference type="FunFam" id="1.10.340.70:FF:000001">
    <property type="entry name" value="Retrovirus-related Pol polyprotein from transposon gypsy-like Protein"/>
    <property type="match status" value="1"/>
</dbReference>
<dbReference type="Gene3D" id="3.10.10.10">
    <property type="entry name" value="HIV Type 1 Reverse Transcriptase, subunit A, domain 1"/>
    <property type="match status" value="2"/>
</dbReference>
<dbReference type="GO" id="GO:0004190">
    <property type="term" value="F:aspartic-type endopeptidase activity"/>
    <property type="evidence" value="ECO:0007669"/>
    <property type="project" value="UniProtKB-KW"/>
</dbReference>
<dbReference type="PROSITE" id="PS50878">
    <property type="entry name" value="RT_POL"/>
    <property type="match status" value="1"/>
</dbReference>
<dbReference type="InterPro" id="IPR001584">
    <property type="entry name" value="Integrase_cat-core"/>
</dbReference>
<keyword evidence="2" id="KW-0645">Protease</keyword>
<dbReference type="GO" id="GO:0015074">
    <property type="term" value="P:DNA integration"/>
    <property type="evidence" value="ECO:0007669"/>
    <property type="project" value="InterPro"/>
</dbReference>
<dbReference type="Gene3D" id="4.10.60.10">
    <property type="entry name" value="Zinc finger, CCHC-type"/>
    <property type="match status" value="1"/>
</dbReference>
<keyword evidence="8" id="KW-0378">Hydrolase</keyword>
<dbReference type="GO" id="GO:0003677">
    <property type="term" value="F:DNA binding"/>
    <property type="evidence" value="ECO:0007669"/>
    <property type="project" value="UniProtKB-KW"/>
</dbReference>
<evidence type="ECO:0000313" key="17">
    <source>
        <dbReference type="EMBL" id="KFD63786.1"/>
    </source>
</evidence>
<keyword evidence="12" id="KW-0862">Zinc</keyword>
<dbReference type="Gene3D" id="3.30.420.10">
    <property type="entry name" value="Ribonuclease H-like superfamily/Ribonuclease H"/>
    <property type="match status" value="3"/>
</dbReference>
<evidence type="ECO:0000259" key="15">
    <source>
        <dbReference type="PROSITE" id="PS50878"/>
    </source>
</evidence>
<dbReference type="InterPro" id="IPR055469">
    <property type="entry name" value="DUF7041"/>
</dbReference>
<evidence type="ECO:0000259" key="14">
    <source>
        <dbReference type="PROSITE" id="PS50158"/>
    </source>
</evidence>
<dbReference type="InterPro" id="IPR036875">
    <property type="entry name" value="Znf_CCHC_sf"/>
</dbReference>
<dbReference type="GO" id="GO:0019899">
    <property type="term" value="F:enzyme binding"/>
    <property type="evidence" value="ECO:0007669"/>
    <property type="project" value="UniProtKB-ARBA"/>
</dbReference>
<dbReference type="InterPro" id="IPR012337">
    <property type="entry name" value="RNaseH-like_sf"/>
</dbReference>
<feature type="domain" description="Reverse transcriptase" evidence="15">
    <location>
        <begin position="2018"/>
        <end position="2197"/>
    </location>
</feature>
<dbReference type="SUPFAM" id="SSF53098">
    <property type="entry name" value="Ribonuclease H-like"/>
    <property type="match status" value="4"/>
</dbReference>
<feature type="domain" description="Integrase catalytic" evidence="16">
    <location>
        <begin position="1014"/>
        <end position="1121"/>
    </location>
</feature>
<organism evidence="17">
    <name type="scientific">Trichuris suis</name>
    <name type="common">pig whipworm</name>
    <dbReference type="NCBI Taxonomy" id="68888"/>
    <lineage>
        <taxon>Eukaryota</taxon>
        <taxon>Metazoa</taxon>
        <taxon>Ecdysozoa</taxon>
        <taxon>Nematoda</taxon>
        <taxon>Enoplea</taxon>
        <taxon>Dorylaimia</taxon>
        <taxon>Trichinellida</taxon>
        <taxon>Trichuridae</taxon>
        <taxon>Trichuris</taxon>
    </lineage>
</organism>
<dbReference type="FunFam" id="3.30.420.10:FF:000032">
    <property type="entry name" value="Retrovirus-related Pol polyprotein from transposon 297-like Protein"/>
    <property type="match status" value="3"/>
</dbReference>
<dbReference type="GO" id="GO:0042575">
    <property type="term" value="C:DNA polymerase complex"/>
    <property type="evidence" value="ECO:0007669"/>
    <property type="project" value="UniProtKB-ARBA"/>
</dbReference>
<protein>
    <recommendedName>
        <fullName evidence="1">RNA-directed DNA polymerase</fullName>
        <ecNumber evidence="1">2.7.7.49</ecNumber>
    </recommendedName>
</protein>
<feature type="region of interest" description="Disordered" evidence="13">
    <location>
        <begin position="2867"/>
        <end position="2921"/>
    </location>
</feature>
<dbReference type="CDD" id="cd00303">
    <property type="entry name" value="retropepsin_like"/>
    <property type="match status" value="1"/>
</dbReference>
<dbReference type="InterPro" id="IPR021109">
    <property type="entry name" value="Peptidase_aspartic_dom_sf"/>
</dbReference>
<evidence type="ECO:0000256" key="4">
    <source>
        <dbReference type="ARBA" id="ARBA00022695"/>
    </source>
</evidence>
<feature type="domain" description="Integrase catalytic" evidence="16">
    <location>
        <begin position="172"/>
        <end position="335"/>
    </location>
</feature>
<dbReference type="InterPro" id="IPR043128">
    <property type="entry name" value="Rev_trsase/Diguanyl_cyclase"/>
</dbReference>
<dbReference type="GO" id="GO:0003964">
    <property type="term" value="F:RNA-directed DNA polymerase activity"/>
    <property type="evidence" value="ECO:0007669"/>
    <property type="project" value="UniProtKB-KW"/>
</dbReference>
<dbReference type="Gene3D" id="3.10.20.370">
    <property type="match status" value="1"/>
</dbReference>
<dbReference type="Pfam" id="PF17919">
    <property type="entry name" value="RT_RNaseH_2"/>
    <property type="match status" value="1"/>
</dbReference>
<feature type="domain" description="Integrase catalytic" evidence="16">
    <location>
        <begin position="2584"/>
        <end position="2743"/>
    </location>
</feature>
<dbReference type="PROSITE" id="PS50994">
    <property type="entry name" value="INTEGRASE"/>
    <property type="match status" value="3"/>
</dbReference>
<evidence type="ECO:0000256" key="7">
    <source>
        <dbReference type="ARBA" id="ARBA00022759"/>
    </source>
</evidence>
<dbReference type="SUPFAM" id="SSF57756">
    <property type="entry name" value="Retrovirus zinc finger-like domains"/>
    <property type="match status" value="1"/>
</dbReference>
<feature type="compositionally biased region" description="Polar residues" evidence="13">
    <location>
        <begin position="2872"/>
        <end position="2887"/>
    </location>
</feature>
<keyword evidence="3" id="KW-0808">Transferase</keyword>
<evidence type="ECO:0000256" key="12">
    <source>
        <dbReference type="PROSITE-ProRule" id="PRU00047"/>
    </source>
</evidence>
<dbReference type="InterPro" id="IPR041373">
    <property type="entry name" value="RT_RNaseH"/>
</dbReference>
<evidence type="ECO:0000259" key="16">
    <source>
        <dbReference type="PROSITE" id="PS50994"/>
    </source>
</evidence>
<evidence type="ECO:0000256" key="13">
    <source>
        <dbReference type="SAM" id="MobiDB-lite"/>
    </source>
</evidence>
<dbReference type="Pfam" id="PF00665">
    <property type="entry name" value="rve"/>
    <property type="match status" value="3"/>
</dbReference>
<evidence type="ECO:0000256" key="10">
    <source>
        <dbReference type="ARBA" id="ARBA00023125"/>
    </source>
</evidence>
<dbReference type="Pfam" id="PF13975">
    <property type="entry name" value="gag-asp_proteas"/>
    <property type="match status" value="1"/>
</dbReference>
<evidence type="ECO:0000256" key="11">
    <source>
        <dbReference type="ARBA" id="ARBA00023268"/>
    </source>
</evidence>
<proteinExistence type="predicted"/>
<name>A0A085N2U0_9BILA</name>
<evidence type="ECO:0000256" key="1">
    <source>
        <dbReference type="ARBA" id="ARBA00012493"/>
    </source>
</evidence>
<dbReference type="Pfam" id="PF00078">
    <property type="entry name" value="RVT_1"/>
    <property type="match status" value="2"/>
</dbReference>
<keyword evidence="5" id="KW-0540">Nuclease</keyword>
<accession>A0A085N2U0</accession>
<feature type="compositionally biased region" description="Basic and acidic residues" evidence="13">
    <location>
        <begin position="1676"/>
        <end position="1687"/>
    </location>
</feature>
<dbReference type="InterPro" id="IPR001878">
    <property type="entry name" value="Znf_CCHC"/>
</dbReference>
<dbReference type="FunFam" id="3.30.70.270:FF:000020">
    <property type="entry name" value="Transposon Tf2-6 polyprotein-like Protein"/>
    <property type="match status" value="2"/>
</dbReference>
<reference evidence="17" key="1">
    <citation type="journal article" date="2014" name="Nat. Genet.">
        <title>Genome and transcriptome of the porcine whipworm Trichuris suis.</title>
        <authorList>
            <person name="Jex A.R."/>
            <person name="Nejsum P."/>
            <person name="Schwarz E.M."/>
            <person name="Hu L."/>
            <person name="Young N.D."/>
            <person name="Hall R.S."/>
            <person name="Korhonen P.K."/>
            <person name="Liao S."/>
            <person name="Thamsborg S."/>
            <person name="Xia J."/>
            <person name="Xu P."/>
            <person name="Wang S."/>
            <person name="Scheerlinck J.P."/>
            <person name="Hofmann A."/>
            <person name="Sternberg P.W."/>
            <person name="Wang J."/>
            <person name="Gasser R.B."/>
        </authorList>
    </citation>
    <scope>NUCLEOTIDE SEQUENCE [LARGE SCALE GENOMIC DNA]</scope>
    <source>
        <strain evidence="17">DCEP-RM93F</strain>
    </source>
</reference>
<dbReference type="SUPFAM" id="SSF56672">
    <property type="entry name" value="DNA/RNA polymerases"/>
    <property type="match status" value="2"/>
</dbReference>
<dbReference type="SMART" id="SM00343">
    <property type="entry name" value="ZnF_C2HC"/>
    <property type="match status" value="1"/>
</dbReference>
<dbReference type="FunFam" id="3.10.10.10:FF:000007">
    <property type="entry name" value="Retrovirus-related Pol polyprotein from transposon 17.6-like Protein"/>
    <property type="match status" value="1"/>
</dbReference>
<dbReference type="FunFam" id="3.30.70.270:FF:000003">
    <property type="entry name" value="Transposon Ty3-G Gag-Pol polyprotein"/>
    <property type="match status" value="1"/>
</dbReference>
<evidence type="ECO:0000256" key="6">
    <source>
        <dbReference type="ARBA" id="ARBA00022750"/>
    </source>
</evidence>
<dbReference type="PANTHER" id="PTHR37984">
    <property type="entry name" value="PROTEIN CBG26694"/>
    <property type="match status" value="1"/>
</dbReference>
<evidence type="ECO:0000256" key="3">
    <source>
        <dbReference type="ARBA" id="ARBA00022679"/>
    </source>
</evidence>
<dbReference type="CDD" id="cd01647">
    <property type="entry name" value="RT_LTR"/>
    <property type="match status" value="2"/>
</dbReference>
<dbReference type="Gene3D" id="2.40.70.10">
    <property type="entry name" value="Acid Proteases"/>
    <property type="match status" value="1"/>
</dbReference>
<evidence type="ECO:0000256" key="8">
    <source>
        <dbReference type="ARBA" id="ARBA00022801"/>
    </source>
</evidence>
<keyword evidence="12" id="KW-0479">Metal-binding</keyword>
<sequence length="2941" mass="333311">RSSTLVTREFIVYTDHKPLVRAFENGSQGLTDREIRQLDFVTSFQLQMRHISDCMPTLSANEIAQAQSVDPELEWVKNHTSLRLVSEPVQNCAYPIWKDTSMAEPRIYIPATLRLALFHAIHGLSHPGVRATKRLFVTRYVWPGIQRDVAAWTRRCLHCQRTKIHRHTRSPPKEIPLPSSRFEHVHLDIVGPLPPCEGFRYLLTAMDRFTRWPEAWPIRDMTAQTVAETFLSNWIARFGVPLRITTDRGRQFESQVWLTLSRFLGTHHIPTSAYHPQANGLVERFHRQLKAALIAPSLTKYYYTIASLTDAIGSDVDDLLDNKGDTPYEVLKAKLLERFTTSTEEKFHSLMDASPIDDQRPTQLLRHMRRMATGVVDPQSSMFRQLFLQRLPPSVQLILKAIPTADVDELARTADKMLPMSQSVSTLVKTGTFHESAELQALRDEVTELREQVRSLAITPTPPRGRRKIASKFSIKSHLLLPPHFRTTGTALPPTMYFPGKLMGRRPRRLPPEKLRIAKNEFNTMMRMGVIRPSSSAWASPLHMVPKKETGLWRPCGDYRRLNNVTKPDRYPIPHLNDFSSQLHVHPSDVPKTAITTPFGLFEFKHEVTRDLDFCFVYLDDILVASKSTSQHDHHLEQLFRRFRKYGVKINPAKCKFHATELEFLGFHVSADGIKPLPEKVKVIQRFPLPSSTTELRRFLGCINFYRRFIPKAAVLLAPLERLVSQEDGHTKIQLTPDAIAAFDSVKEALANAVLLSHPAPNAPLSLVVDASDNAAGAVVQQRVNGHWEPLSFFSRRFQPREIRYSAFGRELLALYWAVRHFRYFLEGRHFTVFTDHKPLAQALQRGSGSHNPREVRQMDYITSFTNDIRHIKGKTNTVADALSRISVNATSFLLDSARMAQLAEAQSQDHTLEVLKRSPSLRMVEVHLPEFNIRLWGDMSTGKFRPYVPVGMRRDVFNSLHMLSHPSIRGTRQLVSQHYVWPAMNRDVGQWARSCMLCQKTKVQRHTRSPPAVFNVPDRRFDHVHLDLVGPLPASRGFSYLLSMIDRFTRWPEVVPISNASTTEVARAFLTTWIARFGIPTVITTDQGRQFQSSLWKELARFLGIQLAPTSAYHPQANGMDAVAGPPGPATIGDRGRICDSSQQFTAGLAGHIALPTLSSSTENVGLWFERMEDYFELTETPPQKKLPLLKFYLDDTLRRVLPALNLEEEDGLRASYNISFLIAKSGKAHTIGEELLLPVITEVFNTVLHKPATDIIKKIPLSNDTVQRRIDEMGKDIEDSLCSLLKTTQFSLQLDESILPGNEALLLAYVRFIKDEQMVQELLFAKELITDTKGESTFRVLKEFFAEKEIPLTNIISVATDGAPAMTGSHRGFIAYLKQVIPSVLAAHCVIHRQHLVARRLSDRLNSSLQYVITAINRIKSKSLNDRLFKKLCVEHDEEYNRLLLHTEVRWLSKGDCLNRFYGLFERVLEFLRDQDISLCENLKSSESDIAYMADLYLKFNEMNLLLQGDDLNLIRTKAVVCAFIRKLTLFKENLGRGEFYQFPNLLELKEKLKVHDSDVEAYCEHLDMLHQDFTARFEDIIGMEIPTWVIDPFRIAGNVEPSAEEELIELQTNEELKATFKGDYQAFWMQRKVGGNGDHPQGPDKSVSKGMVCYNCGGRGHRAKQCPSPRTKSASEQKNKDPVRETGVSPLRKVMSVQQAASPLKGTMQKVNMSTFSASAESQRESVASPLIGKQCLDHDKHGSGAKVCPVSRRDAAACKIAEKCLLGKPKGYRRPKATRRNAKVLQMDLPSSVAANGRVSGRKTVLFVDTGAAVSMVRKDLLYGLRLDQALRRTNVQVLSAGGNAIHIRGTINLGIRFDGAETIPHELLVAENLTCPCLIGADFLRLHKCIIDLGKDVLKVRGREVALTSVKDNGVSHSVRESPCLTVQREKFGEIVEPMLPEANDVSEITTANLQDLLWSAREIIATSEEDLGKTSLVKHRIKTGNVKPIKVPGRRMPYARRQEVQTFIERMLRQGIIEQTCSPWSAPVVLVRKKDGGQRLCVDYRQLNAITEKDAQPMPRIDDTLDMLKGATWFSTLDLASGYWQVEMHPADKQKTAFSTPDGSYQFRVMPFGLCNAPATFQRLMGNVLAGLLGTKCLVYLDDIIVFSTTEAEHLVRLREVMGRIQAAGLKVKPSKCKLMRKEVLYLGHVVSEKGIAVDEAKCEAVASWPTPRNGHELRQFLGLASYYRRFVKGFADIASPLYELLRKENSWEWSASREESFLVLKEALVAAPVLALPDWQCPFILDADASNDSLGAVLAQKMDDGKHPVAYASRTLSKPERNYCATRRELLSLVWAVEQFRPYLYGVKFTVRTDHNCLIWLKNFKEPQGQVARWTERLAEFDMVIEHRPGKRHSNADAMSRRPCGQCADGPERISQLRQAGGVAAAVAVNSGEVSMPEIEQCQTETSDTSAVLNWIRSASWPGKCPAGAGLELRSFWRQKRSLVIRDGLLCRIRQARAWKPETFQVVVPWKLRNNVLAMLHDSAVGGHFGAKRTLEKARQRFYWPGMKKDATLWCRRCHRCGARRCQKQRAPLVCSETGYPMQRVGMDFLGPFPPTRNGSRYVLVVADYFTKWTEAYSCSTMEAQETAELLVTQFFAKFGTPDTIHSDQGRTFEASLMGNLFELFGIEKTRTTPYHPQSNGLVERFNRTLLDVLRALVSETPGNWDSALPFATMAYNTSVHEATGVTPYFALFGREVRLPVDIQYGLPKPRPEHISAYIWQTRERMHKVHSFMRRRMRIDQRRRKEYYDKNASASVFEVGDKVWLAIPKRHKLSPSWEGPYSVVSKKGGDVYCIRWDAHPRRRLNVHANRLRAYNVQTRRPAPITTATEETGGSGRSSFNDLPPRRGQCTADRREHGETLGPQRRTSRPPDRLRDYVVYSAQSPGRTLPKEGAV</sequence>
<dbReference type="FunFam" id="3.10.20.370:FF:000001">
    <property type="entry name" value="Retrovirus-related Pol polyprotein from transposon 17.6-like protein"/>
    <property type="match status" value="2"/>
</dbReference>
<dbReference type="SUPFAM" id="SSF50630">
    <property type="entry name" value="Acid proteases"/>
    <property type="match status" value="1"/>
</dbReference>
<dbReference type="Pfam" id="PF17921">
    <property type="entry name" value="Integrase_H2C2"/>
    <property type="match status" value="3"/>
</dbReference>
<keyword evidence="4" id="KW-0548">Nucleotidyltransferase</keyword>
<dbReference type="Gene3D" id="3.30.70.270">
    <property type="match status" value="4"/>
</dbReference>
<evidence type="ECO:0000256" key="9">
    <source>
        <dbReference type="ARBA" id="ARBA00022918"/>
    </source>
</evidence>
<dbReference type="CDD" id="cd09274">
    <property type="entry name" value="RNase_HI_RT_Ty3"/>
    <property type="match status" value="2"/>
</dbReference>
<keyword evidence="9" id="KW-0695">RNA-directed DNA polymerase</keyword>
<dbReference type="Pfam" id="PF17917">
    <property type="entry name" value="RT_RNaseH"/>
    <property type="match status" value="1"/>
</dbReference>
<dbReference type="Pfam" id="PF00098">
    <property type="entry name" value="zf-CCHC"/>
    <property type="match status" value="1"/>
</dbReference>
<dbReference type="GO" id="GO:0006508">
    <property type="term" value="P:proteolysis"/>
    <property type="evidence" value="ECO:0007669"/>
    <property type="project" value="UniProtKB-KW"/>
</dbReference>
<dbReference type="GO" id="GO:0004519">
    <property type="term" value="F:endonuclease activity"/>
    <property type="evidence" value="ECO:0007669"/>
    <property type="project" value="UniProtKB-KW"/>
</dbReference>
<dbReference type="GO" id="GO:0008270">
    <property type="term" value="F:zinc ion binding"/>
    <property type="evidence" value="ECO:0007669"/>
    <property type="project" value="UniProtKB-KW"/>
</dbReference>
<dbReference type="Proteomes" id="UP000030758">
    <property type="component" value="Unassembled WGS sequence"/>
</dbReference>
<dbReference type="Pfam" id="PF23055">
    <property type="entry name" value="DUF7041"/>
    <property type="match status" value="1"/>
</dbReference>
<dbReference type="InterPro" id="IPR050951">
    <property type="entry name" value="Retrovirus_Pol_polyprotein"/>
</dbReference>
<evidence type="ECO:0000256" key="2">
    <source>
        <dbReference type="ARBA" id="ARBA00022670"/>
    </source>
</evidence>
<gene>
    <name evidence="17" type="ORF">M514_02791</name>
</gene>
<evidence type="ECO:0000256" key="5">
    <source>
        <dbReference type="ARBA" id="ARBA00022722"/>
    </source>
</evidence>